<evidence type="ECO:0000313" key="14">
    <source>
        <dbReference type="EMBL" id="MBA0609845.1"/>
    </source>
</evidence>
<evidence type="ECO:0000256" key="2">
    <source>
        <dbReference type="ARBA" id="ARBA00008025"/>
    </source>
</evidence>
<comment type="function">
    <text evidence="10">Involved in the targeting and/or fusion of transport vesicles to their target membrane.</text>
</comment>
<evidence type="ECO:0000256" key="9">
    <source>
        <dbReference type="ARBA" id="ARBA00023136"/>
    </source>
</evidence>
<evidence type="ECO:0000256" key="4">
    <source>
        <dbReference type="ARBA" id="ARBA00022692"/>
    </source>
</evidence>
<dbReference type="GO" id="GO:0000139">
    <property type="term" value="C:Golgi membrane"/>
    <property type="evidence" value="ECO:0007669"/>
    <property type="project" value="UniProtKB-SubCell"/>
</dbReference>
<keyword evidence="6" id="KW-1133">Transmembrane helix</keyword>
<dbReference type="PROSITE" id="PS50892">
    <property type="entry name" value="V_SNARE"/>
    <property type="match status" value="1"/>
</dbReference>
<evidence type="ECO:0000256" key="6">
    <source>
        <dbReference type="ARBA" id="ARBA00022989"/>
    </source>
</evidence>
<dbReference type="Pfam" id="PF13774">
    <property type="entry name" value="Longin"/>
    <property type="match status" value="1"/>
</dbReference>
<dbReference type="FunFam" id="3.30.450.50:FF:000011">
    <property type="entry name" value="Vesicle-associated membrane protein 714"/>
    <property type="match status" value="1"/>
</dbReference>
<dbReference type="EMBL" id="JABFAC010000004">
    <property type="protein sequence ID" value="MBA0609845.1"/>
    <property type="molecule type" value="Genomic_DNA"/>
</dbReference>
<evidence type="ECO:0000256" key="8">
    <source>
        <dbReference type="ARBA" id="ARBA00023054"/>
    </source>
</evidence>
<dbReference type="SUPFAM" id="SSF58038">
    <property type="entry name" value="SNARE fusion complex"/>
    <property type="match status" value="1"/>
</dbReference>
<dbReference type="InterPro" id="IPR001388">
    <property type="entry name" value="Synaptobrevin-like"/>
</dbReference>
<dbReference type="PROSITE" id="PS00417">
    <property type="entry name" value="SYNAPTOBREVIN"/>
    <property type="match status" value="1"/>
</dbReference>
<sequence length="350" mass="39389">MAILYAVVARGTVVLAEFSAVTGNTGAVARRILEKLPQEADSRLCLSQDRYIFHILRSDGLTFLCMANDTFGRRVPFSYLEDIHMRFMKNYGRVARYAPAYAMNDEFSRVLHQQMEFFSSSPSADTLNRVRGEVGEARILHWLEFHFLHSFFFYRGPVNVFIVLVEGVGSLSGEVFEFEVSSTEQPIGLLNIGGIVPGMFMLGFCPGVSLPTSRRTQRVHGIQGLKPSIDALGTIPPLFEGPIGCSADNTSNTSPERELDLLNCPECGSFPTLQTTYYISSDQCALNLLFLFNFQIRSIMVENIEKILERGDRIELLVDKTATMQDGAFHFKKQSKRLRQALWMKNAKLL</sequence>
<comment type="similarity">
    <text evidence="2">Belongs to the synaptobrevin family.</text>
</comment>
<protein>
    <recommendedName>
        <fullName evidence="16">Longin domain-containing protein</fullName>
    </recommendedName>
</protein>
<keyword evidence="15" id="KW-1185">Reference proteome</keyword>
<evidence type="ECO:0000313" key="15">
    <source>
        <dbReference type="Proteomes" id="UP000593561"/>
    </source>
</evidence>
<evidence type="ECO:0000256" key="1">
    <source>
        <dbReference type="ARBA" id="ARBA00004409"/>
    </source>
</evidence>
<name>A0A7J8R800_GOSDV</name>
<feature type="domain" description="Longin" evidence="12">
    <location>
        <begin position="7"/>
        <end position="111"/>
    </location>
</feature>
<dbReference type="SMART" id="SM01270">
    <property type="entry name" value="Longin"/>
    <property type="match status" value="1"/>
</dbReference>
<evidence type="ECO:0008006" key="16">
    <source>
        <dbReference type="Google" id="ProtNLM"/>
    </source>
</evidence>
<keyword evidence="3" id="KW-0813">Transport</keyword>
<keyword evidence="8 11" id="KW-0175">Coiled coil</keyword>
<evidence type="ECO:0000259" key="12">
    <source>
        <dbReference type="PROSITE" id="PS50859"/>
    </source>
</evidence>
<dbReference type="Proteomes" id="UP000593561">
    <property type="component" value="Unassembled WGS sequence"/>
</dbReference>
<dbReference type="InterPro" id="IPR011012">
    <property type="entry name" value="Longin-like_dom_sf"/>
</dbReference>
<gene>
    <name evidence="14" type="ORF">Godav_010777</name>
</gene>
<proteinExistence type="inferred from homology"/>
<dbReference type="Pfam" id="PF00957">
    <property type="entry name" value="Synaptobrevin"/>
    <property type="match status" value="1"/>
</dbReference>
<evidence type="ECO:0000256" key="11">
    <source>
        <dbReference type="PROSITE-ProRule" id="PRU00290"/>
    </source>
</evidence>
<dbReference type="PROSITE" id="PS50859">
    <property type="entry name" value="LONGIN"/>
    <property type="match status" value="1"/>
</dbReference>
<dbReference type="Gene3D" id="1.20.5.110">
    <property type="match status" value="1"/>
</dbReference>
<keyword evidence="9" id="KW-0472">Membrane</keyword>
<evidence type="ECO:0000256" key="5">
    <source>
        <dbReference type="ARBA" id="ARBA00022927"/>
    </source>
</evidence>
<reference evidence="14 15" key="1">
    <citation type="journal article" date="2019" name="Genome Biol. Evol.">
        <title>Insights into the evolution of the New World diploid cottons (Gossypium, subgenus Houzingenia) based on genome sequencing.</title>
        <authorList>
            <person name="Grover C.E."/>
            <person name="Arick M.A. 2nd"/>
            <person name="Thrash A."/>
            <person name="Conover J.L."/>
            <person name="Sanders W.S."/>
            <person name="Peterson D.G."/>
            <person name="Frelichowski J.E."/>
            <person name="Scheffler J.A."/>
            <person name="Scheffler B.E."/>
            <person name="Wendel J.F."/>
        </authorList>
    </citation>
    <scope>NUCLEOTIDE SEQUENCE [LARGE SCALE GENOMIC DNA]</scope>
    <source>
        <strain evidence="14">27</strain>
        <tissue evidence="14">Leaf</tissue>
    </source>
</reference>
<evidence type="ECO:0000256" key="7">
    <source>
        <dbReference type="ARBA" id="ARBA00023034"/>
    </source>
</evidence>
<evidence type="ECO:0000256" key="3">
    <source>
        <dbReference type="ARBA" id="ARBA00022448"/>
    </source>
</evidence>
<feature type="domain" description="V-SNARE coiled-coil homology" evidence="13">
    <location>
        <begin position="285"/>
        <end position="345"/>
    </location>
</feature>
<dbReference type="PANTHER" id="PTHR21136">
    <property type="entry name" value="SNARE PROTEINS"/>
    <property type="match status" value="1"/>
</dbReference>
<dbReference type="GO" id="GO:0015031">
    <property type="term" value="P:protein transport"/>
    <property type="evidence" value="ECO:0007669"/>
    <property type="project" value="UniProtKB-KW"/>
</dbReference>
<dbReference type="SUPFAM" id="SSF64356">
    <property type="entry name" value="SNARE-like"/>
    <property type="match status" value="1"/>
</dbReference>
<dbReference type="CDD" id="cd15843">
    <property type="entry name" value="R-SNARE"/>
    <property type="match status" value="1"/>
</dbReference>
<comment type="caution">
    <text evidence="14">The sequence shown here is derived from an EMBL/GenBank/DDBJ whole genome shotgun (WGS) entry which is preliminary data.</text>
</comment>
<comment type="subcellular location">
    <subcellularLocation>
        <location evidence="1">Golgi apparatus membrane</location>
        <topology evidence="1">Single-pass type IV membrane protein</topology>
    </subcellularLocation>
</comment>
<dbReference type="Gene3D" id="3.30.450.50">
    <property type="entry name" value="Longin domain"/>
    <property type="match status" value="1"/>
</dbReference>
<dbReference type="InterPro" id="IPR051097">
    <property type="entry name" value="Synaptobrevin-like_transport"/>
</dbReference>
<accession>A0A7J8R800</accession>
<dbReference type="InterPro" id="IPR010908">
    <property type="entry name" value="Longin_dom"/>
</dbReference>
<dbReference type="AlphaFoldDB" id="A0A7J8R800"/>
<keyword evidence="5" id="KW-0653">Protein transport</keyword>
<dbReference type="GO" id="GO:0016192">
    <property type="term" value="P:vesicle-mediated transport"/>
    <property type="evidence" value="ECO:0007669"/>
    <property type="project" value="InterPro"/>
</dbReference>
<evidence type="ECO:0000256" key="10">
    <source>
        <dbReference type="ARBA" id="ARBA00037493"/>
    </source>
</evidence>
<organism evidence="14 15">
    <name type="scientific">Gossypium davidsonii</name>
    <name type="common">Davidson's cotton</name>
    <name type="synonym">Gossypium klotzschianum subsp. davidsonii</name>
    <dbReference type="NCBI Taxonomy" id="34287"/>
    <lineage>
        <taxon>Eukaryota</taxon>
        <taxon>Viridiplantae</taxon>
        <taxon>Streptophyta</taxon>
        <taxon>Embryophyta</taxon>
        <taxon>Tracheophyta</taxon>
        <taxon>Spermatophyta</taxon>
        <taxon>Magnoliopsida</taxon>
        <taxon>eudicotyledons</taxon>
        <taxon>Gunneridae</taxon>
        <taxon>Pentapetalae</taxon>
        <taxon>rosids</taxon>
        <taxon>malvids</taxon>
        <taxon>Malvales</taxon>
        <taxon>Malvaceae</taxon>
        <taxon>Malvoideae</taxon>
        <taxon>Gossypium</taxon>
    </lineage>
</organism>
<dbReference type="FunFam" id="1.20.5.110:FF:000004">
    <property type="entry name" value="Vesicle-associated membrane protein 7"/>
    <property type="match status" value="1"/>
</dbReference>
<dbReference type="PANTHER" id="PTHR21136:SF214">
    <property type="entry name" value="VESICLE-ASSOCIATED MEMBRANE PROTEIN 714"/>
    <property type="match status" value="1"/>
</dbReference>
<evidence type="ECO:0000259" key="13">
    <source>
        <dbReference type="PROSITE" id="PS50892"/>
    </source>
</evidence>
<dbReference type="CDD" id="cd14824">
    <property type="entry name" value="Longin"/>
    <property type="match status" value="1"/>
</dbReference>
<keyword evidence="7" id="KW-0333">Golgi apparatus</keyword>
<keyword evidence="4" id="KW-0812">Transmembrane</keyword>
<dbReference type="InterPro" id="IPR042855">
    <property type="entry name" value="V_SNARE_CC"/>
</dbReference>